<organism evidence="8 9">
    <name type="scientific">Microbacterium flavum</name>
    <dbReference type="NCBI Taxonomy" id="415216"/>
    <lineage>
        <taxon>Bacteria</taxon>
        <taxon>Bacillati</taxon>
        <taxon>Actinomycetota</taxon>
        <taxon>Actinomycetes</taxon>
        <taxon>Micrococcales</taxon>
        <taxon>Microbacteriaceae</taxon>
        <taxon>Microbacterium</taxon>
    </lineage>
</organism>
<dbReference type="EC" id="2.7.1.176" evidence="2"/>
<sequence length="338" mass="36618">MTGWELDSSERDAIQARDVLPLVFQSSTHPEESPSLTLLAGQPGTARERAIRTLIVDHDQAPAVVGADDLRAFHPRFAELSVASAPESLDAVTRATAVWMRDCIRYARENKRSLVLGGAFQDPAVAVATTERFAAAGFQTRVVIVASRRAESLLSVASLYLANAHAGKLARLVSREAHDRAFEATRALAEATVNSASVSRLTVIGRDGNSVFDAHRADGDAAFVGGVGALESEQAARLSRFDATQWLSELHHATDFALTRRDLPRGVTELLFELHEVALREVIPELYVPSDGKFVSTIERKTAARLSELQRSLPREQAVDLAAPVISPKSPERGGISR</sequence>
<evidence type="ECO:0000256" key="2">
    <source>
        <dbReference type="ARBA" id="ARBA00011963"/>
    </source>
</evidence>
<keyword evidence="3" id="KW-0547">Nucleotide-binding</keyword>
<protein>
    <recommendedName>
        <fullName evidence="5">UDP-N-acetylglucosamine kinase</fullName>
        <ecNumber evidence="2">2.7.1.176</ecNumber>
    </recommendedName>
    <alternativeName>
        <fullName evidence="5">UDP-N-acetylglucosamine kinase</fullName>
    </alternativeName>
</protein>
<feature type="domain" description="Zeta toxin" evidence="7">
    <location>
        <begin position="28"/>
        <end position="214"/>
    </location>
</feature>
<evidence type="ECO:0000256" key="4">
    <source>
        <dbReference type="ARBA" id="ARBA00022840"/>
    </source>
</evidence>
<comment type="similarity">
    <text evidence="1">Belongs to the zeta toxin family.</text>
</comment>
<evidence type="ECO:0000256" key="6">
    <source>
        <dbReference type="ARBA" id="ARBA00048178"/>
    </source>
</evidence>
<dbReference type="RefSeq" id="WP_215486744.1">
    <property type="nucleotide sequence ID" value="NZ_BAAAPJ010000002.1"/>
</dbReference>
<reference evidence="8 9" key="1">
    <citation type="submission" date="2021-03" db="EMBL/GenBank/DDBJ databases">
        <title>Microbacterium pauli sp. nov., isolated from microfiltered milk.</title>
        <authorList>
            <person name="Bellassi P."/>
            <person name="Fontana A."/>
            <person name="Callegari M.L."/>
            <person name="Lorenzo M."/>
            <person name="Cappa F."/>
        </authorList>
    </citation>
    <scope>NUCLEOTIDE SEQUENCE [LARGE SCALE GENOMIC DNA]</scope>
    <source>
        <strain evidence="8 9">DSM 18909</strain>
    </source>
</reference>
<evidence type="ECO:0000259" key="7">
    <source>
        <dbReference type="Pfam" id="PF06414"/>
    </source>
</evidence>
<keyword evidence="9" id="KW-1185">Reference proteome</keyword>
<proteinExistence type="inferred from homology"/>
<name>A0ABS5XU91_9MICO</name>
<dbReference type="Gene3D" id="3.40.50.300">
    <property type="entry name" value="P-loop containing nucleotide triphosphate hydrolases"/>
    <property type="match status" value="1"/>
</dbReference>
<comment type="catalytic activity">
    <reaction evidence="6">
        <text>UDP-N-acetyl-alpha-D-glucosamine + ATP = UDP-N-acetyl-alpha-D-glucosamine 3'-phosphate + ADP + H(+)</text>
        <dbReference type="Rhea" id="RHEA:32671"/>
        <dbReference type="ChEBI" id="CHEBI:15378"/>
        <dbReference type="ChEBI" id="CHEBI:30616"/>
        <dbReference type="ChEBI" id="CHEBI:57705"/>
        <dbReference type="ChEBI" id="CHEBI:64353"/>
        <dbReference type="ChEBI" id="CHEBI:456216"/>
        <dbReference type="EC" id="2.7.1.176"/>
    </reaction>
</comment>
<dbReference type="Proteomes" id="UP000740605">
    <property type="component" value="Unassembled WGS sequence"/>
</dbReference>
<evidence type="ECO:0000256" key="5">
    <source>
        <dbReference type="ARBA" id="ARBA00032897"/>
    </source>
</evidence>
<evidence type="ECO:0000313" key="9">
    <source>
        <dbReference type="Proteomes" id="UP000740605"/>
    </source>
</evidence>
<dbReference type="Pfam" id="PF06414">
    <property type="entry name" value="Zeta_toxin"/>
    <property type="match status" value="1"/>
</dbReference>
<evidence type="ECO:0000256" key="3">
    <source>
        <dbReference type="ARBA" id="ARBA00022741"/>
    </source>
</evidence>
<comment type="caution">
    <text evidence="8">The sequence shown here is derived from an EMBL/GenBank/DDBJ whole genome shotgun (WGS) entry which is preliminary data.</text>
</comment>
<dbReference type="EMBL" id="JAFLHG010000004">
    <property type="protein sequence ID" value="MBT8797482.1"/>
    <property type="molecule type" value="Genomic_DNA"/>
</dbReference>
<evidence type="ECO:0000313" key="8">
    <source>
        <dbReference type="EMBL" id="MBT8797482.1"/>
    </source>
</evidence>
<evidence type="ECO:0000256" key="1">
    <source>
        <dbReference type="ARBA" id="ARBA00009104"/>
    </source>
</evidence>
<gene>
    <name evidence="8" type="ORF">J0P97_05290</name>
</gene>
<accession>A0ABS5XU91</accession>
<keyword evidence="4" id="KW-0067">ATP-binding</keyword>
<dbReference type="InterPro" id="IPR010488">
    <property type="entry name" value="Zeta_toxin_domain"/>
</dbReference>
<dbReference type="InterPro" id="IPR027417">
    <property type="entry name" value="P-loop_NTPase"/>
</dbReference>